<evidence type="ECO:0000313" key="3">
    <source>
        <dbReference type="EMBL" id="PWE28489.1"/>
    </source>
</evidence>
<name>A0A2U2C9F3_9RHOB</name>
<evidence type="ECO:0000313" key="4">
    <source>
        <dbReference type="Proteomes" id="UP000244940"/>
    </source>
</evidence>
<protein>
    <recommendedName>
        <fullName evidence="5">Adenylosuccinate lyase</fullName>
    </recommendedName>
</protein>
<keyword evidence="4" id="KW-1185">Reference proteome</keyword>
<feature type="signal peptide" evidence="2">
    <location>
        <begin position="1"/>
        <end position="29"/>
    </location>
</feature>
<gene>
    <name evidence="3" type="ORF">C4N9_10855</name>
</gene>
<keyword evidence="2" id="KW-0732">Signal</keyword>
<dbReference type="EMBL" id="QEYD01000006">
    <property type="protein sequence ID" value="PWE28489.1"/>
    <property type="molecule type" value="Genomic_DNA"/>
</dbReference>
<organism evidence="3 4">
    <name type="scientific">Pararhodobacter marinus</name>
    <dbReference type="NCBI Taxonomy" id="2184063"/>
    <lineage>
        <taxon>Bacteria</taxon>
        <taxon>Pseudomonadati</taxon>
        <taxon>Pseudomonadota</taxon>
        <taxon>Alphaproteobacteria</taxon>
        <taxon>Rhodobacterales</taxon>
        <taxon>Paracoccaceae</taxon>
        <taxon>Pararhodobacter</taxon>
    </lineage>
</organism>
<reference evidence="3 4" key="1">
    <citation type="submission" date="2018-05" db="EMBL/GenBank/DDBJ databases">
        <title>Pararhodobacter marina sp. nov., isolated from deep-sea water of the Indian Ocean.</title>
        <authorList>
            <person name="Lai Q.Sr."/>
            <person name="Liu X."/>
            <person name="Shao Z."/>
        </authorList>
    </citation>
    <scope>NUCLEOTIDE SEQUENCE [LARGE SCALE GENOMIC DNA]</scope>
    <source>
        <strain evidence="3 4">CIC4N-9</strain>
    </source>
</reference>
<feature type="compositionally biased region" description="Polar residues" evidence="1">
    <location>
        <begin position="48"/>
        <end position="60"/>
    </location>
</feature>
<feature type="region of interest" description="Disordered" evidence="1">
    <location>
        <begin position="36"/>
        <end position="60"/>
    </location>
</feature>
<feature type="chain" id="PRO_5015743120" description="Adenylosuccinate lyase" evidence="2">
    <location>
        <begin position="30"/>
        <end position="60"/>
    </location>
</feature>
<sequence length="60" mass="6373">MSPTMLTRPLTRLTVLTMLVLTAPTLAMAQHACESSRPVSCPEGQSLDADTQTCTPLPTS</sequence>
<evidence type="ECO:0000256" key="2">
    <source>
        <dbReference type="SAM" id="SignalP"/>
    </source>
</evidence>
<proteinExistence type="predicted"/>
<evidence type="ECO:0000256" key="1">
    <source>
        <dbReference type="SAM" id="MobiDB-lite"/>
    </source>
</evidence>
<comment type="caution">
    <text evidence="3">The sequence shown here is derived from an EMBL/GenBank/DDBJ whole genome shotgun (WGS) entry which is preliminary data.</text>
</comment>
<accession>A0A2U2C9F3</accession>
<dbReference type="AlphaFoldDB" id="A0A2U2C9F3"/>
<dbReference type="Proteomes" id="UP000244940">
    <property type="component" value="Unassembled WGS sequence"/>
</dbReference>
<evidence type="ECO:0008006" key="5">
    <source>
        <dbReference type="Google" id="ProtNLM"/>
    </source>
</evidence>